<name>A0A8K0CR50_IGNLU</name>
<reference evidence="2" key="1">
    <citation type="submission" date="2019-08" db="EMBL/GenBank/DDBJ databases">
        <title>The genome of the North American firefly Photinus pyralis.</title>
        <authorList>
            <consortium name="Photinus pyralis genome working group"/>
            <person name="Fallon T.R."/>
            <person name="Sander Lower S.E."/>
            <person name="Weng J.-K."/>
        </authorList>
    </citation>
    <scope>NUCLEOTIDE SEQUENCE</scope>
    <source>
        <strain evidence="2">TRF0915ILg1</strain>
        <tissue evidence="2">Whole body</tissue>
    </source>
</reference>
<evidence type="ECO:0000313" key="3">
    <source>
        <dbReference type="Proteomes" id="UP000801492"/>
    </source>
</evidence>
<dbReference type="EMBL" id="VTPC01064073">
    <property type="protein sequence ID" value="KAF2889661.1"/>
    <property type="molecule type" value="Genomic_DNA"/>
</dbReference>
<feature type="transmembrane region" description="Helical" evidence="1">
    <location>
        <begin position="40"/>
        <end position="62"/>
    </location>
</feature>
<feature type="transmembrane region" description="Helical" evidence="1">
    <location>
        <begin position="74"/>
        <end position="99"/>
    </location>
</feature>
<organism evidence="2 3">
    <name type="scientific">Ignelater luminosus</name>
    <name type="common">Cucubano</name>
    <name type="synonym">Pyrophorus luminosus</name>
    <dbReference type="NCBI Taxonomy" id="2038154"/>
    <lineage>
        <taxon>Eukaryota</taxon>
        <taxon>Metazoa</taxon>
        <taxon>Ecdysozoa</taxon>
        <taxon>Arthropoda</taxon>
        <taxon>Hexapoda</taxon>
        <taxon>Insecta</taxon>
        <taxon>Pterygota</taxon>
        <taxon>Neoptera</taxon>
        <taxon>Endopterygota</taxon>
        <taxon>Coleoptera</taxon>
        <taxon>Polyphaga</taxon>
        <taxon>Elateriformia</taxon>
        <taxon>Elateroidea</taxon>
        <taxon>Elateridae</taxon>
        <taxon>Agrypninae</taxon>
        <taxon>Pyrophorini</taxon>
        <taxon>Ignelater</taxon>
    </lineage>
</organism>
<feature type="transmembrane region" description="Helical" evidence="1">
    <location>
        <begin position="134"/>
        <end position="154"/>
    </location>
</feature>
<feature type="transmembrane region" description="Helical" evidence="1">
    <location>
        <begin position="160"/>
        <end position="178"/>
    </location>
</feature>
<protein>
    <submittedName>
        <fullName evidence="2">Uncharacterized protein</fullName>
    </submittedName>
</protein>
<keyword evidence="1" id="KW-1133">Transmembrane helix</keyword>
<keyword evidence="3" id="KW-1185">Reference proteome</keyword>
<keyword evidence="1" id="KW-0812">Transmembrane</keyword>
<accession>A0A8K0CR50</accession>
<gene>
    <name evidence="2" type="ORF">ILUMI_16512</name>
</gene>
<evidence type="ECO:0000313" key="2">
    <source>
        <dbReference type="EMBL" id="KAF2889661.1"/>
    </source>
</evidence>
<sequence length="190" mass="22723">MFFFSFSFSLFGFIIIISPTPLDSVLVFSTLDHINQYLLYILGIHFPFFFVFVISRIFILLFIISLTISSYFPFILRIVFCSCLFVVVFLFVFLISLFTPFSLSLFIFLLMSVFFTCVDILSFPFFYCHFSSGCLFIFELFSLRIFSFLSKFYYLPSIMIFWYFIFVILFLLCFRFFCISRSFFVISLFI</sequence>
<dbReference type="AlphaFoldDB" id="A0A8K0CR50"/>
<feature type="transmembrane region" description="Helical" evidence="1">
    <location>
        <begin position="105"/>
        <end position="127"/>
    </location>
</feature>
<comment type="caution">
    <text evidence="2">The sequence shown here is derived from an EMBL/GenBank/DDBJ whole genome shotgun (WGS) entry which is preliminary data.</text>
</comment>
<dbReference type="Proteomes" id="UP000801492">
    <property type="component" value="Unassembled WGS sequence"/>
</dbReference>
<keyword evidence="1" id="KW-0472">Membrane</keyword>
<proteinExistence type="predicted"/>
<evidence type="ECO:0000256" key="1">
    <source>
        <dbReference type="SAM" id="Phobius"/>
    </source>
</evidence>